<keyword evidence="3" id="KW-1185">Reference proteome</keyword>
<accession>A0A8E6B690</accession>
<name>A0A8E6B690_9BACT</name>
<feature type="region of interest" description="Disordered" evidence="1">
    <location>
        <begin position="22"/>
        <end position="63"/>
    </location>
</feature>
<gene>
    <name evidence="2" type="ORF">KIH39_01605</name>
</gene>
<evidence type="ECO:0008006" key="4">
    <source>
        <dbReference type="Google" id="ProtNLM"/>
    </source>
</evidence>
<dbReference type="AlphaFoldDB" id="A0A8E6B690"/>
<evidence type="ECO:0000313" key="2">
    <source>
        <dbReference type="EMBL" id="QVL32638.1"/>
    </source>
</evidence>
<feature type="compositionally biased region" description="Basic and acidic residues" evidence="1">
    <location>
        <begin position="22"/>
        <end position="35"/>
    </location>
</feature>
<feature type="compositionally biased region" description="Low complexity" evidence="1">
    <location>
        <begin position="36"/>
        <end position="48"/>
    </location>
</feature>
<dbReference type="PROSITE" id="PS51257">
    <property type="entry name" value="PROKAR_LIPOPROTEIN"/>
    <property type="match status" value="1"/>
</dbReference>
<evidence type="ECO:0000256" key="1">
    <source>
        <dbReference type="SAM" id="MobiDB-lite"/>
    </source>
</evidence>
<reference evidence="2" key="1">
    <citation type="submission" date="2021-05" db="EMBL/GenBank/DDBJ databases">
        <title>Complete genome sequence of the cellulolytic planctomycete Telmatocola sphagniphila SP2T and characterization of the first cellulase from planctomycetes.</title>
        <authorList>
            <person name="Rakitin A.L."/>
            <person name="Beletsky A.V."/>
            <person name="Naumoff D.G."/>
            <person name="Kulichevskaya I.S."/>
            <person name="Mardanov A.V."/>
            <person name="Ravin N.V."/>
            <person name="Dedysh S.N."/>
        </authorList>
    </citation>
    <scope>NUCLEOTIDE SEQUENCE</scope>
    <source>
        <strain evidence="2">SP2T</strain>
    </source>
</reference>
<sequence length="63" mass="6465">MRKIKFLTLTASLFLLGCGEKDLNKDLKPVGKDAPKPSAAGAPAAPGKSDGKQSNSVAPTTPQ</sequence>
<dbReference type="KEGG" id="tsph:KIH39_01605"/>
<dbReference type="Proteomes" id="UP000676194">
    <property type="component" value="Chromosome"/>
</dbReference>
<feature type="compositionally biased region" description="Polar residues" evidence="1">
    <location>
        <begin position="53"/>
        <end position="63"/>
    </location>
</feature>
<protein>
    <recommendedName>
        <fullName evidence="4">Lipoprotein</fullName>
    </recommendedName>
</protein>
<proteinExistence type="predicted"/>
<dbReference type="RefSeq" id="WP_213497530.1">
    <property type="nucleotide sequence ID" value="NZ_CP074694.1"/>
</dbReference>
<evidence type="ECO:0000313" key="3">
    <source>
        <dbReference type="Proteomes" id="UP000676194"/>
    </source>
</evidence>
<organism evidence="2 3">
    <name type="scientific">Telmatocola sphagniphila</name>
    <dbReference type="NCBI Taxonomy" id="1123043"/>
    <lineage>
        <taxon>Bacteria</taxon>
        <taxon>Pseudomonadati</taxon>
        <taxon>Planctomycetota</taxon>
        <taxon>Planctomycetia</taxon>
        <taxon>Gemmatales</taxon>
        <taxon>Gemmataceae</taxon>
    </lineage>
</organism>
<dbReference type="EMBL" id="CP074694">
    <property type="protein sequence ID" value="QVL32638.1"/>
    <property type="molecule type" value="Genomic_DNA"/>
</dbReference>